<comment type="caution">
    <text evidence="1">The sequence shown here is derived from an EMBL/GenBank/DDBJ whole genome shotgun (WGS) entry which is preliminary data.</text>
</comment>
<protein>
    <submittedName>
        <fullName evidence="1">Uncharacterized protein</fullName>
    </submittedName>
</protein>
<accession>A0AAV7QQL6</accession>
<gene>
    <name evidence="1" type="ORF">NDU88_008402</name>
</gene>
<sequence>MHRRVKEDVRVYDLDHTVVKSGLCAEPCALSEAALVDGTDVPVREDQLVALGQAERRRINEREPEASPSPALGLLGALQPVLYWDELPLLKANSDRKSLQRLNNADKGFFWH</sequence>
<organism evidence="1 2">
    <name type="scientific">Pleurodeles waltl</name>
    <name type="common">Iberian ribbed newt</name>
    <dbReference type="NCBI Taxonomy" id="8319"/>
    <lineage>
        <taxon>Eukaryota</taxon>
        <taxon>Metazoa</taxon>
        <taxon>Chordata</taxon>
        <taxon>Craniata</taxon>
        <taxon>Vertebrata</taxon>
        <taxon>Euteleostomi</taxon>
        <taxon>Amphibia</taxon>
        <taxon>Batrachia</taxon>
        <taxon>Caudata</taxon>
        <taxon>Salamandroidea</taxon>
        <taxon>Salamandridae</taxon>
        <taxon>Pleurodelinae</taxon>
        <taxon>Pleurodeles</taxon>
    </lineage>
</organism>
<evidence type="ECO:0000313" key="1">
    <source>
        <dbReference type="EMBL" id="KAJ1142074.1"/>
    </source>
</evidence>
<keyword evidence="2" id="KW-1185">Reference proteome</keyword>
<proteinExistence type="predicted"/>
<evidence type="ECO:0000313" key="2">
    <source>
        <dbReference type="Proteomes" id="UP001066276"/>
    </source>
</evidence>
<reference evidence="1" key="1">
    <citation type="journal article" date="2022" name="bioRxiv">
        <title>Sequencing and chromosome-scale assembly of the giantPleurodeles waltlgenome.</title>
        <authorList>
            <person name="Brown T."/>
            <person name="Elewa A."/>
            <person name="Iarovenko S."/>
            <person name="Subramanian E."/>
            <person name="Araus A.J."/>
            <person name="Petzold A."/>
            <person name="Susuki M."/>
            <person name="Suzuki K.-i.T."/>
            <person name="Hayashi T."/>
            <person name="Toyoda A."/>
            <person name="Oliveira C."/>
            <person name="Osipova E."/>
            <person name="Leigh N.D."/>
            <person name="Simon A."/>
            <person name="Yun M.H."/>
        </authorList>
    </citation>
    <scope>NUCLEOTIDE SEQUENCE</scope>
    <source>
        <strain evidence="1">20211129_DDA</strain>
        <tissue evidence="1">Liver</tissue>
    </source>
</reference>
<name>A0AAV7QQL6_PLEWA</name>
<dbReference type="Proteomes" id="UP001066276">
    <property type="component" value="Chromosome 6"/>
</dbReference>
<dbReference type="EMBL" id="JANPWB010000010">
    <property type="protein sequence ID" value="KAJ1142074.1"/>
    <property type="molecule type" value="Genomic_DNA"/>
</dbReference>
<dbReference type="AlphaFoldDB" id="A0AAV7QQL6"/>